<evidence type="ECO:0000313" key="9">
    <source>
        <dbReference type="Proteomes" id="UP000439591"/>
    </source>
</evidence>
<reference evidence="8 9" key="1">
    <citation type="submission" date="2019-11" db="EMBL/GenBank/DDBJ databases">
        <authorList>
            <person name="Holert J."/>
        </authorList>
    </citation>
    <scope>NUCLEOTIDE SEQUENCE [LARGE SCALE GENOMIC DNA]</scope>
    <source>
        <strain evidence="6">BC3_2A</strain>
        <strain evidence="7">SB11_1A</strain>
    </source>
</reference>
<dbReference type="InterPro" id="IPR012349">
    <property type="entry name" value="Split_barrel_FMN-bd"/>
</dbReference>
<dbReference type="AlphaFoldDB" id="A0A5S9PJE0"/>
<dbReference type="SUPFAM" id="SSF50475">
    <property type="entry name" value="FMN-binding split barrel"/>
    <property type="match status" value="1"/>
</dbReference>
<evidence type="ECO:0000256" key="3">
    <source>
        <dbReference type="ARBA" id="ARBA00022643"/>
    </source>
</evidence>
<accession>A0A5S9PJE0</accession>
<evidence type="ECO:0000259" key="5">
    <source>
        <dbReference type="Pfam" id="PF01243"/>
    </source>
</evidence>
<dbReference type="Proteomes" id="UP000439591">
    <property type="component" value="Unassembled WGS sequence"/>
</dbReference>
<proteinExistence type="predicted"/>
<dbReference type="InterPro" id="IPR011576">
    <property type="entry name" value="Pyridox_Oxase_N"/>
</dbReference>
<dbReference type="PANTHER" id="PTHR10851:SF0">
    <property type="entry name" value="PYRIDOXINE-5'-PHOSPHATE OXIDASE"/>
    <property type="match status" value="1"/>
</dbReference>
<dbReference type="GO" id="GO:0004733">
    <property type="term" value="F:pyridoxamine phosphate oxidase activity"/>
    <property type="evidence" value="ECO:0007669"/>
    <property type="project" value="UniProtKB-EC"/>
</dbReference>
<dbReference type="OrthoDB" id="5736711at2"/>
<comment type="cofactor">
    <cofactor evidence="1">
        <name>FMN</name>
        <dbReference type="ChEBI" id="CHEBI:58210"/>
    </cofactor>
</comment>
<dbReference type="Pfam" id="PF01243">
    <property type="entry name" value="PNPOx_N"/>
    <property type="match status" value="1"/>
</dbReference>
<dbReference type="EMBL" id="CACSIK010000002">
    <property type="protein sequence ID" value="CAA0104242.1"/>
    <property type="molecule type" value="Genomic_DNA"/>
</dbReference>
<evidence type="ECO:0000256" key="4">
    <source>
        <dbReference type="ARBA" id="ARBA00023002"/>
    </source>
</evidence>
<dbReference type="EMBL" id="CACSIM010000003">
    <property type="protein sequence ID" value="CAA0104062.1"/>
    <property type="molecule type" value="Genomic_DNA"/>
</dbReference>
<keyword evidence="2" id="KW-0285">Flavoprotein</keyword>
<evidence type="ECO:0000313" key="6">
    <source>
        <dbReference type="EMBL" id="CAA0104062.1"/>
    </source>
</evidence>
<keyword evidence="3" id="KW-0288">FMN</keyword>
<dbReference type="Gene3D" id="2.30.110.10">
    <property type="entry name" value="Electron Transport, Fmn-binding Protein, Chain A"/>
    <property type="match status" value="1"/>
</dbReference>
<feature type="domain" description="Pyridoxamine 5'-phosphate oxidase N-terminal" evidence="5">
    <location>
        <begin position="23"/>
        <end position="139"/>
    </location>
</feature>
<evidence type="ECO:0000313" key="7">
    <source>
        <dbReference type="EMBL" id="CAA0104242.1"/>
    </source>
</evidence>
<dbReference type="GO" id="GO:0010181">
    <property type="term" value="F:FMN binding"/>
    <property type="evidence" value="ECO:0007669"/>
    <property type="project" value="InterPro"/>
</dbReference>
<dbReference type="InterPro" id="IPR000659">
    <property type="entry name" value="Pyridox_Oxase"/>
</dbReference>
<sequence length="197" mass="22751">MTNPIALFQKNWQQAKSLDDANAPYCTLATVSAVGQVSVRTLVLREVTATSFLIFINDSSPKWQDIQHSNNVELHVFWPSLLQQYRIRGECHSVPVELIQQHWARKPYDAKILDHYYQDVQPQSSGLDSREALLKGINEIKRRYPNDADIPYPANARGVEITANYIEVWHSSTSERLHHRSLYQLKEANWDQQILVP</sequence>
<organism evidence="7 8">
    <name type="scientific">Zhongshania aliphaticivorans</name>
    <dbReference type="NCBI Taxonomy" id="1470434"/>
    <lineage>
        <taxon>Bacteria</taxon>
        <taxon>Pseudomonadati</taxon>
        <taxon>Pseudomonadota</taxon>
        <taxon>Gammaproteobacteria</taxon>
        <taxon>Cellvibrionales</taxon>
        <taxon>Spongiibacteraceae</taxon>
        <taxon>Zhongshania</taxon>
    </lineage>
</organism>
<protein>
    <submittedName>
        <fullName evidence="7">Pyridoxine/pyridoxamine 5'-phosphate oxidase</fullName>
        <ecNumber evidence="7">1.4.3.5</ecNumber>
    </submittedName>
</protein>
<evidence type="ECO:0000256" key="2">
    <source>
        <dbReference type="ARBA" id="ARBA00022630"/>
    </source>
</evidence>
<dbReference type="PANTHER" id="PTHR10851">
    <property type="entry name" value="PYRIDOXINE-5-PHOSPHATE OXIDASE"/>
    <property type="match status" value="1"/>
</dbReference>
<dbReference type="GO" id="GO:0008615">
    <property type="term" value="P:pyridoxine biosynthetic process"/>
    <property type="evidence" value="ECO:0007669"/>
    <property type="project" value="InterPro"/>
</dbReference>
<dbReference type="RefSeq" id="WP_159269435.1">
    <property type="nucleotide sequence ID" value="NZ_CACSIK010000002.1"/>
</dbReference>
<evidence type="ECO:0000256" key="1">
    <source>
        <dbReference type="ARBA" id="ARBA00001917"/>
    </source>
</evidence>
<dbReference type="Proteomes" id="UP000435877">
    <property type="component" value="Unassembled WGS sequence"/>
</dbReference>
<name>A0A5S9PJE0_9GAMM</name>
<keyword evidence="4 7" id="KW-0560">Oxidoreductase</keyword>
<keyword evidence="8" id="KW-1185">Reference proteome</keyword>
<dbReference type="EC" id="1.4.3.5" evidence="7"/>
<gene>
    <name evidence="7" type="primary">pdxH</name>
    <name evidence="7" type="ORF">IHBHHGIJ_02721</name>
    <name evidence="6" type="ORF">KFEGEMFD_02093</name>
</gene>
<evidence type="ECO:0000313" key="8">
    <source>
        <dbReference type="Proteomes" id="UP000435877"/>
    </source>
</evidence>